<dbReference type="RefSeq" id="WP_209336434.1">
    <property type="nucleotide sequence ID" value="NZ_JAGIYY010000007.1"/>
</dbReference>
<feature type="modified residue" description="4-aspartylphosphate" evidence="1">
    <location>
        <position position="54"/>
    </location>
</feature>
<accession>A0A8J7UIN0</accession>
<keyword evidence="4" id="KW-1185">Reference proteome</keyword>
<dbReference type="SMART" id="SM00448">
    <property type="entry name" value="REC"/>
    <property type="match status" value="1"/>
</dbReference>
<comment type="caution">
    <text evidence="3">The sequence shown here is derived from an EMBL/GenBank/DDBJ whole genome shotgun (WGS) entry which is preliminary data.</text>
</comment>
<dbReference type="PROSITE" id="PS50110">
    <property type="entry name" value="RESPONSE_REGULATORY"/>
    <property type="match status" value="1"/>
</dbReference>
<dbReference type="PANTHER" id="PTHR45566">
    <property type="entry name" value="HTH-TYPE TRANSCRIPTIONAL REGULATOR YHJB-RELATED"/>
    <property type="match status" value="1"/>
</dbReference>
<protein>
    <submittedName>
        <fullName evidence="3">Response regulator transcription factor</fullName>
    </submittedName>
</protein>
<feature type="domain" description="Response regulatory" evidence="2">
    <location>
        <begin position="3"/>
        <end position="125"/>
    </location>
</feature>
<evidence type="ECO:0000313" key="4">
    <source>
        <dbReference type="Proteomes" id="UP000666240"/>
    </source>
</evidence>
<dbReference type="Gene3D" id="3.40.50.2300">
    <property type="match status" value="1"/>
</dbReference>
<sequence length="208" mass="22922">MRRALVIEDQDLMRQALIVELKDSLGDCIIAGAQTYALAQSALADEMFDVVLIDPGLPGFDPTSSDQRLRVVEAIVRAAPSAVHIVITGSDNDKEAAACRELGVAAYLGKTGLPRGGLGKVLEQVARDEFSLRYSSANAQATEVHISGLTPRESRITELMMQRRPGERRKDVFVKMAEELRIEPNSAERYFKQARAKLLKYGRLPRGL</sequence>
<dbReference type="InterPro" id="IPR011006">
    <property type="entry name" value="CheY-like_superfamily"/>
</dbReference>
<reference evidence="3" key="1">
    <citation type="submission" date="2021-03" db="EMBL/GenBank/DDBJ databases">
        <title>Genome sequencing and assembly of Tianweitania sediminis.</title>
        <authorList>
            <person name="Chhetri G."/>
        </authorList>
    </citation>
    <scope>NUCLEOTIDE SEQUENCE</scope>
    <source>
        <strain evidence="3">Z8</strain>
    </source>
</reference>
<evidence type="ECO:0000313" key="3">
    <source>
        <dbReference type="EMBL" id="MBP0440404.1"/>
    </source>
</evidence>
<evidence type="ECO:0000259" key="2">
    <source>
        <dbReference type="PROSITE" id="PS50110"/>
    </source>
</evidence>
<dbReference type="InterPro" id="IPR051015">
    <property type="entry name" value="EvgA-like"/>
</dbReference>
<gene>
    <name evidence="3" type="ORF">J5Y06_17265</name>
</gene>
<dbReference type="Proteomes" id="UP000666240">
    <property type="component" value="Unassembled WGS sequence"/>
</dbReference>
<evidence type="ECO:0000256" key="1">
    <source>
        <dbReference type="PROSITE-ProRule" id="PRU00169"/>
    </source>
</evidence>
<dbReference type="EMBL" id="JAGIYY010000007">
    <property type="protein sequence ID" value="MBP0440404.1"/>
    <property type="molecule type" value="Genomic_DNA"/>
</dbReference>
<dbReference type="GO" id="GO:0000160">
    <property type="term" value="P:phosphorelay signal transduction system"/>
    <property type="evidence" value="ECO:0007669"/>
    <property type="project" value="InterPro"/>
</dbReference>
<proteinExistence type="predicted"/>
<dbReference type="AlphaFoldDB" id="A0A8J7UIN0"/>
<organism evidence="3 4">
    <name type="scientific">Tianweitania sediminis</name>
    <dbReference type="NCBI Taxonomy" id="1502156"/>
    <lineage>
        <taxon>Bacteria</taxon>
        <taxon>Pseudomonadati</taxon>
        <taxon>Pseudomonadota</taxon>
        <taxon>Alphaproteobacteria</taxon>
        <taxon>Hyphomicrobiales</taxon>
        <taxon>Phyllobacteriaceae</taxon>
        <taxon>Tianweitania</taxon>
    </lineage>
</organism>
<dbReference type="SUPFAM" id="SSF52172">
    <property type="entry name" value="CheY-like"/>
    <property type="match status" value="1"/>
</dbReference>
<name>A0A8J7UIN0_9HYPH</name>
<dbReference type="Pfam" id="PF00072">
    <property type="entry name" value="Response_reg"/>
    <property type="match status" value="1"/>
</dbReference>
<dbReference type="PANTHER" id="PTHR45566:SF1">
    <property type="entry name" value="HTH-TYPE TRANSCRIPTIONAL REGULATOR YHJB-RELATED"/>
    <property type="match status" value="1"/>
</dbReference>
<keyword evidence="1" id="KW-0597">Phosphoprotein</keyword>
<dbReference type="InterPro" id="IPR001789">
    <property type="entry name" value="Sig_transdc_resp-reg_receiver"/>
</dbReference>